<proteinExistence type="predicted"/>
<sequence length="482" mass="55117">MPKMEFPGDTVWEFHVAPCVKKPYRTLQRLKIYVNDFLVISCEVDRSVLVKFTLPKEVLNRVGENWVRLWHPDSLQPSTIMKSNDARDISIWLKSIVVRTACKSESLHNSSDEHSFHWEGKTEGHPSAHLGRGWAREDTPRGVRLWMVGDDSEVCLPPLSKKLTGKLSMDISPFILLPYRTVQRLSIEINGHRVDQLDLSTKRNVTILFPSALLSETEQNLVRFHHPDYIIPDDVVGNSDRREVATFLENLYIDFSRETRHDEAEADISLRDLMLRFESLGQNCEFGLVQRRAGADPLGLFRWSSTAISSILRGIKSEFKDIGAADSIVVETAPSREFMVREKTYGLFYHTWIFEGQANAEEIRARETKKLLFLARKFMTDLEDGEKVLLYKHDPRLNDAQLMELKDGIRNVSNNPILVVSIANNEPPGLVVDVGDNVYLAYMDRFAPSQNAYDFSFNCWVQICLQTVAMIEARKSGCVVPE</sequence>
<reference evidence="2 3" key="1">
    <citation type="submission" date="2019-06" db="EMBL/GenBank/DDBJ databases">
        <title>Genomic Encyclopedia of Type Strains, Phase IV (KMG-V): Genome sequencing to study the core and pangenomes of soil and plant-associated prokaryotes.</title>
        <authorList>
            <person name="Whitman W."/>
        </authorList>
    </citation>
    <scope>NUCLEOTIDE SEQUENCE [LARGE SCALE GENOMIC DNA]</scope>
    <source>
        <strain evidence="2 3">BR 11880</strain>
    </source>
</reference>
<feature type="compositionally biased region" description="Basic and acidic residues" evidence="1">
    <location>
        <begin position="110"/>
        <end position="126"/>
    </location>
</feature>
<organism evidence="2 3">
    <name type="scientific">Nitrospirillum amazonense</name>
    <dbReference type="NCBI Taxonomy" id="28077"/>
    <lineage>
        <taxon>Bacteria</taxon>
        <taxon>Pseudomonadati</taxon>
        <taxon>Pseudomonadota</taxon>
        <taxon>Alphaproteobacteria</taxon>
        <taxon>Rhodospirillales</taxon>
        <taxon>Azospirillaceae</taxon>
        <taxon>Nitrospirillum</taxon>
    </lineage>
</organism>
<gene>
    <name evidence="2" type="ORF">FBZ89_12110</name>
</gene>
<evidence type="ECO:0000313" key="3">
    <source>
        <dbReference type="Proteomes" id="UP000319859"/>
    </source>
</evidence>
<name>A0A560EUI0_9PROT</name>
<protein>
    <submittedName>
        <fullName evidence="2">Uncharacterized protein</fullName>
    </submittedName>
</protein>
<dbReference type="EMBL" id="VITN01000021">
    <property type="protein sequence ID" value="TWB13043.1"/>
    <property type="molecule type" value="Genomic_DNA"/>
</dbReference>
<evidence type="ECO:0000313" key="2">
    <source>
        <dbReference type="EMBL" id="TWB13043.1"/>
    </source>
</evidence>
<evidence type="ECO:0000256" key="1">
    <source>
        <dbReference type="SAM" id="MobiDB-lite"/>
    </source>
</evidence>
<dbReference type="AlphaFoldDB" id="A0A560EUI0"/>
<accession>A0A560EUI0</accession>
<dbReference type="Proteomes" id="UP000319859">
    <property type="component" value="Unassembled WGS sequence"/>
</dbReference>
<comment type="caution">
    <text evidence="2">The sequence shown here is derived from an EMBL/GenBank/DDBJ whole genome shotgun (WGS) entry which is preliminary data.</text>
</comment>
<feature type="region of interest" description="Disordered" evidence="1">
    <location>
        <begin position="110"/>
        <end position="135"/>
    </location>
</feature>